<feature type="region of interest" description="Disordered" evidence="8">
    <location>
        <begin position="1"/>
        <end position="208"/>
    </location>
</feature>
<dbReference type="GO" id="GO:0000932">
    <property type="term" value="C:P-body"/>
    <property type="evidence" value="ECO:0007669"/>
    <property type="project" value="TreeGrafter"/>
</dbReference>
<feature type="domain" description="CCR4-NOT transcription complex subunit 1" evidence="10">
    <location>
        <begin position="1355"/>
        <end position="1495"/>
    </location>
</feature>
<evidence type="ECO:0000259" key="9">
    <source>
        <dbReference type="Pfam" id="PF04054"/>
    </source>
</evidence>
<feature type="domain" description="CCR4-NOT transcription complex subunit 1 TTP binding" evidence="12">
    <location>
        <begin position="855"/>
        <end position="1005"/>
    </location>
</feature>
<dbReference type="InParanoid" id="A0A165A0F1"/>
<feature type="domain" description="CCR4-NOT transcription complex subunit 1 HEAT repeat" evidence="13">
    <location>
        <begin position="674"/>
        <end position="819"/>
    </location>
</feature>
<feature type="compositionally biased region" description="Low complexity" evidence="8">
    <location>
        <begin position="112"/>
        <end position="157"/>
    </location>
</feature>
<dbReference type="OrthoDB" id="1933107at2759"/>
<dbReference type="Pfam" id="PF12842">
    <property type="entry name" value="DUF3819"/>
    <property type="match status" value="1"/>
</dbReference>
<evidence type="ECO:0000259" key="12">
    <source>
        <dbReference type="Pfam" id="PF16417"/>
    </source>
</evidence>
<feature type="compositionally biased region" description="Polar residues" evidence="8">
    <location>
        <begin position="78"/>
        <end position="92"/>
    </location>
</feature>
<evidence type="ECO:0000256" key="8">
    <source>
        <dbReference type="SAM" id="MobiDB-lite"/>
    </source>
</evidence>
<dbReference type="InterPro" id="IPR032194">
    <property type="entry name" value="CNOT1_HEAT"/>
</dbReference>
<dbReference type="FunFam" id="1.25.40.180:FF:000012">
    <property type="entry name" value="Ccr4-Not transcription complex subunit"/>
    <property type="match status" value="1"/>
</dbReference>
<dbReference type="GO" id="GO:0017148">
    <property type="term" value="P:negative regulation of translation"/>
    <property type="evidence" value="ECO:0007669"/>
    <property type="project" value="InterPro"/>
</dbReference>
<dbReference type="GeneID" id="28901703"/>
<dbReference type="GO" id="GO:0000289">
    <property type="term" value="P:nuclear-transcribed mRNA poly(A) tail shortening"/>
    <property type="evidence" value="ECO:0007669"/>
    <property type="project" value="UniProtKB-ARBA"/>
</dbReference>
<dbReference type="FunFam" id="1.25.40.840:FF:000002">
    <property type="entry name" value="Ccr4-Not transcription complex subunit (NOT1)"/>
    <property type="match status" value="1"/>
</dbReference>
<dbReference type="InterPro" id="IPR055454">
    <property type="entry name" value="CNOT1-like_NOT1_connector"/>
</dbReference>
<dbReference type="InterPro" id="IPR040398">
    <property type="entry name" value="Not1"/>
</dbReference>
<evidence type="ECO:0000256" key="1">
    <source>
        <dbReference type="ARBA" id="ARBA00004123"/>
    </source>
</evidence>
<comment type="subcellular location">
    <subcellularLocation>
        <location evidence="1">Nucleus</location>
    </subcellularLocation>
</comment>
<dbReference type="InterPro" id="IPR038535">
    <property type="entry name" value="CNOT1_TTP_bind_sf"/>
</dbReference>
<dbReference type="PANTHER" id="PTHR13162">
    <property type="entry name" value="CCR4-NOT TRANSCRIPTION COMPLEX"/>
    <property type="match status" value="1"/>
</dbReference>
<evidence type="ECO:0000259" key="11">
    <source>
        <dbReference type="Pfam" id="PF16415"/>
    </source>
</evidence>
<gene>
    <name evidence="15" type="ORF">L228DRAFT_40486</name>
</gene>
<dbReference type="GO" id="GO:0060090">
    <property type="term" value="F:molecular adaptor activity"/>
    <property type="evidence" value="ECO:0007669"/>
    <property type="project" value="TreeGrafter"/>
</dbReference>
<feature type="compositionally biased region" description="Gly residues" evidence="8">
    <location>
        <begin position="158"/>
        <end position="170"/>
    </location>
</feature>
<evidence type="ECO:0000259" key="10">
    <source>
        <dbReference type="Pfam" id="PF12842"/>
    </source>
</evidence>
<evidence type="ECO:0000259" key="13">
    <source>
        <dbReference type="Pfam" id="PF16418"/>
    </source>
</evidence>
<dbReference type="PANTHER" id="PTHR13162:SF8">
    <property type="entry name" value="CCR4-NOT TRANSCRIPTION COMPLEX SUBUNIT 1"/>
    <property type="match status" value="1"/>
</dbReference>
<dbReference type="InterPro" id="IPR032193">
    <property type="entry name" value="CNOT1_TTP_bind"/>
</dbReference>
<dbReference type="FunCoup" id="A0A165A0F1">
    <property type="interactions" value="1194"/>
</dbReference>
<sequence length="2350" mass="262696">MTFPPSHQFSQESTVTGKEIPSGTRSSAPNRPPSVPAADHTATNRRILAPISTSIAPSIPSLSSPSRRGTSQSSPSRKATSSPFASTYSAALNPSVRRPGSRHNSGASSTASPFSPFQSGSQQLHSTQLLSSPRSRTIPSSSNPHLASSAAASTTASQGGGGGSSGGGGASRNAAYPQILSQSNISSPTHQSLNNVATTAPSPSTNSQAGQLSKIVIAQVFLLLSTIKEDKDKTKWESQADQIRKLIESNGMEVFSKYFRRLVVGNSPQIFPGINRPVENAGNYPLLVNEMQKAGQDFDQAQKIAETIDTSEGDIFRDFDLSTFLEHFKLDPVAKFVLALAFKTVSRADLRAKADAILSNTFQPFLHALVQSASERDDRIPQSFLASIIERLAQYPPRNLNDEGKMQLDYAISLRYSTQGSTIPSEVCSALLLVDILGPAYTLPRLVQRIGPKMTSSAESCREALSSAESVDFGAAQVATALLVMIISQSRGQYNPATFIAVVREHWDGHEPDWQEFFREFDRQGFRVDKDQFLALYKALLPLAKAYPACDIQSLWGGRWQFPATQLAFVTAFASQPRDALDLLAIPRLRRSFTADIADDAPDDVKEYAQRAINHPLNSLDAITALFDLAFQSNESLMMPESQRAFHEVVQHDMDIFLCSAFGVPRPWTDTQQSVLLRLFYPFLLKQHPNYSFVLHALWKQDKQWVATRLVETHSQDPMQLPLLFEHAERHGWLDELLMIFNGFGVDLAALAHRRGALDLEQWAQGNAQRGPQEFIFALSRFLTIKAEDELRLVRKEQPSQRTISLAVKTVNAMLDILEEHLGDRREELTVIQRLCIQAYPRLVNYGEGFDDIIDASGEESNAISEGTDAKMQEHYKRMYSGEFDVREVVELLQKYKTSRDPAEQDLFACMIHGLFDEYSCYHEYPLEALATTAVLFGGIINFHLIDGIPLRVGLGMVFEAVRDYAPESSMYKFGLQALIHFSNRLHEWPGLCSRLLQVPALQTTEIYSKAEEVLRDRAGRSSDDSKPDGLHAEGSSLPNGSVDEMFLQNSHSPRLNFHSIHVDPPLRPEIYHEPEEDVQDKVLFVLNNVSERNLSEKLADLRDALQDEHHQWFAGYLVEERAKLQPNFQQLYLDMLTAFNSKILWAEVLRETYASVVRMLNADSTMNSSTERSHLKNLGAWLGSLTIARDKPIKYKNISFKDLLIEGYDTQRLLVVIPFAGKVLIQAKKSKVFKPPNPWLMEIIRLLLELYHFAELKLNLKFEIEVLCKDLDLDYKAVEPSTSIRDRPQIEEEVSGQSIPDGLEGFDELSLSALNRPRPQNGRFSPGAILPSLPDLSTLLVYPPSSSTMISPARLRQIVSTAVQRAIIEIISPVVERSVTIATISTAQLIRKDFATEPDEEKVRQAALTMAKALAGSLALVTCKEPLRMSMTNYIRLMQSELPDQPLAEGAILMCVNDNLDLACSTVEKAAEQRAMPEIEAHINDLLVSRREHRAAHPNEPFIDPVINRWAFFMPDPYKQSTDGLNKEQLAIYEDFARQSRGPSTHLNVASQDASRQVSDVLQEQFPSVPHLPTPAEPPVVPHQAAQQKQLLQTAPLAIPSSQPQLNGFMDLPTLRDRVQDLLLDLQRAMKGAQEQRFAELSPDSPVRDISDQTLRLVVTSAQREEISLTAAQKICVALYTQSEKPLEIEVLVQLLNKLCQLSPATAREVILWLANIDDERVLNVPVTVSLLDIGLIEVHRVDLIITRSIQARKIAGLQFLSDLLTEVLFSDKPTALRADFAGSLEAMANWLAEDKDLTIASQLLQRLREAGIPETIAGPEEQKARAKRDQMEYIFMEWVGVCNHPSSTEKLLAAFIAQLHEKKVMHDREASAVFFRVCIDASVEAFEREERNPAGSLNDAFLCVDALAKLVVLLVKYQGESDGVVKSSKAQYLDSILSLIVLVLCHHHTMRGELFNQRVFFRLFSSILCEYHTNARQSPEQDKEVMLVFADKWLALQPLYFPAFAFGWLTLISHRIFMPGLLKMADEAGWEIFAQIMVTMLKYVGELLKPLEISPVAKDIYRGVLRILLVLHHDFPEFLADNHYRLCNVVPAHSPQLRNLILSAYPSSFPELPDPFTAGLKVDRLEEIRKSPVVAGDVEEPLQSARIKDVIDQIFQNNVIEKEQISAILEAISTPSSDASGVAFEPIQADIVLLNSIVLYTGMNAIANAGQKGGPTFSSNSAHSALLEQLCKQLRPEARYYLLSAIANQLRYPNSHTHYFSYALLHLFGTDQTDQSQSDVRQQVTRVLLERLIVHRPHPWGLIITLLELLKNPSYMFWDLPFVKAAPEIERLFGALFQHINQSPRALA</sequence>
<dbReference type="RefSeq" id="XP_018185328.1">
    <property type="nucleotide sequence ID" value="XM_018336566.1"/>
</dbReference>
<dbReference type="Pfam" id="PF16418">
    <property type="entry name" value="CNOT1_HEAT"/>
    <property type="match status" value="1"/>
</dbReference>
<evidence type="ECO:0000313" key="16">
    <source>
        <dbReference type="Proteomes" id="UP000076632"/>
    </source>
</evidence>
<dbReference type="InterPro" id="IPR007196">
    <property type="entry name" value="CCR4-Not_Not1_C"/>
</dbReference>
<feature type="domain" description="CCR4-NOT transcription complex subunit 1-like NOT1 connector" evidence="14">
    <location>
        <begin position="1656"/>
        <end position="1795"/>
    </location>
</feature>
<keyword evidence="5" id="KW-0539">Nucleus</keyword>
<evidence type="ECO:0000256" key="6">
    <source>
        <dbReference type="ARBA" id="ARBA00059181"/>
    </source>
</evidence>
<dbReference type="GO" id="GO:0005634">
    <property type="term" value="C:nucleus"/>
    <property type="evidence" value="ECO:0007669"/>
    <property type="project" value="UniProtKB-SubCell"/>
</dbReference>
<dbReference type="GO" id="GO:0030015">
    <property type="term" value="C:CCR4-NOT core complex"/>
    <property type="evidence" value="ECO:0007669"/>
    <property type="project" value="InterPro"/>
</dbReference>
<dbReference type="Gene3D" id="1.25.40.180">
    <property type="match status" value="1"/>
</dbReference>
<feature type="compositionally biased region" description="Low complexity" evidence="8">
    <location>
        <begin position="47"/>
        <end position="77"/>
    </location>
</feature>
<feature type="domain" description="CCR4-NOT transcription complex subunit 1 CAF1-binding" evidence="11">
    <location>
        <begin position="1072"/>
        <end position="1293"/>
    </location>
</feature>
<dbReference type="Gene3D" id="1.25.40.840">
    <property type="entry name" value="CCR4-NOT transcription complex subunit 1 TTP binding domain"/>
    <property type="match status" value="1"/>
</dbReference>
<organism evidence="15 16">
    <name type="scientific">Xylona heveae (strain CBS 132557 / TC161)</name>
    <dbReference type="NCBI Taxonomy" id="1328760"/>
    <lineage>
        <taxon>Eukaryota</taxon>
        <taxon>Fungi</taxon>
        <taxon>Dikarya</taxon>
        <taxon>Ascomycota</taxon>
        <taxon>Pezizomycotina</taxon>
        <taxon>Xylonomycetes</taxon>
        <taxon>Xylonales</taxon>
        <taxon>Xylonaceae</taxon>
        <taxon>Xylona</taxon>
    </lineage>
</organism>
<evidence type="ECO:0000256" key="2">
    <source>
        <dbReference type="ARBA" id="ARBA00022491"/>
    </source>
</evidence>
<dbReference type="InterPro" id="IPR024557">
    <property type="entry name" value="CNOT1_dom_4"/>
</dbReference>
<feature type="domain" description="CCR4-Not complex component Not1 C-terminal" evidence="9">
    <location>
        <begin position="1970"/>
        <end position="2338"/>
    </location>
</feature>
<dbReference type="STRING" id="1328760.A0A165A0F1"/>
<dbReference type="Pfam" id="PF25097">
    <property type="entry name" value="ARM_Cnot1"/>
    <property type="match status" value="1"/>
</dbReference>
<feature type="region of interest" description="Disordered" evidence="8">
    <location>
        <begin position="1018"/>
        <end position="1044"/>
    </location>
</feature>
<evidence type="ECO:0000259" key="14">
    <source>
        <dbReference type="Pfam" id="PF25097"/>
    </source>
</evidence>
<accession>A0A165A0F1</accession>
<dbReference type="CDD" id="cd20710">
    <property type="entry name" value="NOT1_connector"/>
    <property type="match status" value="1"/>
</dbReference>
<dbReference type="EMBL" id="KV407465">
    <property type="protein sequence ID" value="KZF19773.1"/>
    <property type="molecule type" value="Genomic_DNA"/>
</dbReference>
<evidence type="ECO:0000256" key="4">
    <source>
        <dbReference type="ARBA" id="ARBA00023163"/>
    </source>
</evidence>
<comment type="function">
    <text evidence="6">Acts as a component of the CCR4-NOT core complex, which in the nucleus seems to be a general transcription factor, and in the cytoplasm the major mRNA deadenylase involved in mRNA turnover. The NOT protein subcomplex negatively regulates the basal and activated transcription of many genes. Preferentially affects TC-type TATA element-dependent transcription. Could directly or indirectly inhibit component(s) of the general transcription machinery.</text>
</comment>
<evidence type="ECO:0000313" key="15">
    <source>
        <dbReference type="EMBL" id="KZF19773.1"/>
    </source>
</evidence>
<dbReference type="Pfam" id="PF04054">
    <property type="entry name" value="Not1"/>
    <property type="match status" value="1"/>
</dbReference>
<name>A0A165A0F1_XYLHT</name>
<dbReference type="OMA" id="IDEYHCY"/>
<evidence type="ECO:0000256" key="7">
    <source>
        <dbReference type="ARBA" id="ARBA00074459"/>
    </source>
</evidence>
<dbReference type="Pfam" id="PF16417">
    <property type="entry name" value="CNOT1_TTP_bind"/>
    <property type="match status" value="1"/>
</dbReference>
<reference evidence="15 16" key="1">
    <citation type="journal article" date="2016" name="Fungal Biol.">
        <title>The genome of Xylona heveae provides a window into fungal endophytism.</title>
        <authorList>
            <person name="Gazis R."/>
            <person name="Kuo A."/>
            <person name="Riley R."/>
            <person name="LaButti K."/>
            <person name="Lipzen A."/>
            <person name="Lin J."/>
            <person name="Amirebrahimi M."/>
            <person name="Hesse C.N."/>
            <person name="Spatafora J.W."/>
            <person name="Henrissat B."/>
            <person name="Hainaut M."/>
            <person name="Grigoriev I.V."/>
            <person name="Hibbett D.S."/>
        </authorList>
    </citation>
    <scope>NUCLEOTIDE SEQUENCE [LARGE SCALE GENOMIC DNA]</scope>
    <source>
        <strain evidence="15 16">TC161</strain>
    </source>
</reference>
<dbReference type="Pfam" id="PF16415">
    <property type="entry name" value="CNOT1_CAF1_bind"/>
    <property type="match status" value="1"/>
</dbReference>
<dbReference type="Gene3D" id="1.25.40.800">
    <property type="match status" value="1"/>
</dbReference>
<keyword evidence="3" id="KW-0805">Transcription regulation</keyword>
<dbReference type="Gene3D" id="1.25.40.790">
    <property type="match status" value="1"/>
</dbReference>
<feature type="compositionally biased region" description="Polar residues" evidence="8">
    <location>
        <begin position="102"/>
        <end position="111"/>
    </location>
</feature>
<protein>
    <recommendedName>
        <fullName evidence="7">General negative regulator of transcription subunit 1</fullName>
    </recommendedName>
</protein>
<keyword evidence="4" id="KW-0804">Transcription</keyword>
<keyword evidence="2" id="KW-0678">Repressor</keyword>
<keyword evidence="16" id="KW-1185">Reference proteome</keyword>
<feature type="compositionally biased region" description="Polar residues" evidence="8">
    <location>
        <begin position="179"/>
        <end position="208"/>
    </location>
</feature>
<proteinExistence type="predicted"/>
<feature type="compositionally biased region" description="Basic and acidic residues" evidence="8">
    <location>
        <begin position="1018"/>
        <end position="1032"/>
    </location>
</feature>
<evidence type="ECO:0000256" key="5">
    <source>
        <dbReference type="ARBA" id="ARBA00023242"/>
    </source>
</evidence>
<dbReference type="Proteomes" id="UP000076632">
    <property type="component" value="Unassembled WGS sequence"/>
</dbReference>
<feature type="compositionally biased region" description="Polar residues" evidence="8">
    <location>
        <begin position="1"/>
        <end position="16"/>
    </location>
</feature>
<evidence type="ECO:0000256" key="3">
    <source>
        <dbReference type="ARBA" id="ARBA00023015"/>
    </source>
</evidence>
<dbReference type="InterPro" id="IPR032191">
    <property type="entry name" value="CNOT1_CAF1_bind"/>
</dbReference>